<keyword evidence="3" id="KW-1185">Reference proteome</keyword>
<sequence>MGRRAALMGSWRHRWGESSDGEQGVPMGRWRRRWGEASGGEMAASVGRWRRRWGEGADGEQGAPMGSTAAPMGTKGRASGELVAATVVASNGSSAQGRRSGANGEGAG</sequence>
<feature type="region of interest" description="Disordered" evidence="1">
    <location>
        <begin position="89"/>
        <end position="108"/>
    </location>
</feature>
<reference evidence="2" key="1">
    <citation type="journal article" date="2021" name="bioRxiv">
        <title>Whole Genome Assembly and Annotation of Northern Wild Rice, Zizania palustris L., Supports a Whole Genome Duplication in the Zizania Genus.</title>
        <authorList>
            <person name="Haas M."/>
            <person name="Kono T."/>
            <person name="Macchietto M."/>
            <person name="Millas R."/>
            <person name="McGilp L."/>
            <person name="Shao M."/>
            <person name="Duquette J."/>
            <person name="Hirsch C.N."/>
            <person name="Kimball J."/>
        </authorList>
    </citation>
    <scope>NUCLEOTIDE SEQUENCE</scope>
    <source>
        <tissue evidence="2">Fresh leaf tissue</tissue>
    </source>
</reference>
<evidence type="ECO:0000313" key="2">
    <source>
        <dbReference type="EMBL" id="KAG8084172.1"/>
    </source>
</evidence>
<name>A0A8J5TE10_ZIZPA</name>
<accession>A0A8J5TE10</accession>
<reference evidence="2" key="2">
    <citation type="submission" date="2021-02" db="EMBL/GenBank/DDBJ databases">
        <authorList>
            <person name="Kimball J.A."/>
            <person name="Haas M.W."/>
            <person name="Macchietto M."/>
            <person name="Kono T."/>
            <person name="Duquette J."/>
            <person name="Shao M."/>
        </authorList>
    </citation>
    <scope>NUCLEOTIDE SEQUENCE</scope>
    <source>
        <tissue evidence="2">Fresh leaf tissue</tissue>
    </source>
</reference>
<organism evidence="2 3">
    <name type="scientific">Zizania palustris</name>
    <name type="common">Northern wild rice</name>
    <dbReference type="NCBI Taxonomy" id="103762"/>
    <lineage>
        <taxon>Eukaryota</taxon>
        <taxon>Viridiplantae</taxon>
        <taxon>Streptophyta</taxon>
        <taxon>Embryophyta</taxon>
        <taxon>Tracheophyta</taxon>
        <taxon>Spermatophyta</taxon>
        <taxon>Magnoliopsida</taxon>
        <taxon>Liliopsida</taxon>
        <taxon>Poales</taxon>
        <taxon>Poaceae</taxon>
        <taxon>BOP clade</taxon>
        <taxon>Oryzoideae</taxon>
        <taxon>Oryzeae</taxon>
        <taxon>Zizaniinae</taxon>
        <taxon>Zizania</taxon>
    </lineage>
</organism>
<comment type="caution">
    <text evidence="2">The sequence shown here is derived from an EMBL/GenBank/DDBJ whole genome shotgun (WGS) entry which is preliminary data.</text>
</comment>
<dbReference type="AlphaFoldDB" id="A0A8J5TE10"/>
<evidence type="ECO:0000313" key="3">
    <source>
        <dbReference type="Proteomes" id="UP000729402"/>
    </source>
</evidence>
<feature type="region of interest" description="Disordered" evidence="1">
    <location>
        <begin position="1"/>
        <end position="32"/>
    </location>
</feature>
<dbReference type="EMBL" id="JAAALK010000082">
    <property type="protein sequence ID" value="KAG8084172.1"/>
    <property type="molecule type" value="Genomic_DNA"/>
</dbReference>
<gene>
    <name evidence="2" type="ORF">GUJ93_ZPchr0010g9137</name>
</gene>
<evidence type="ECO:0000256" key="1">
    <source>
        <dbReference type="SAM" id="MobiDB-lite"/>
    </source>
</evidence>
<dbReference type="Proteomes" id="UP000729402">
    <property type="component" value="Unassembled WGS sequence"/>
</dbReference>
<feature type="region of interest" description="Disordered" evidence="1">
    <location>
        <begin position="54"/>
        <end position="78"/>
    </location>
</feature>
<protein>
    <submittedName>
        <fullName evidence="2">Uncharacterized protein</fullName>
    </submittedName>
</protein>
<proteinExistence type="predicted"/>